<dbReference type="GO" id="GO:0016829">
    <property type="term" value="F:lyase activity"/>
    <property type="evidence" value="ECO:0007669"/>
    <property type="project" value="UniProtKB-KW"/>
</dbReference>
<evidence type="ECO:0000259" key="1">
    <source>
        <dbReference type="Pfam" id="PF21294"/>
    </source>
</evidence>
<dbReference type="PANTHER" id="PTHR40124:SF1">
    <property type="entry name" value="DISAGGREGATASE RELATED REPEAT PROTEIN"/>
    <property type="match status" value="1"/>
</dbReference>
<sequence length="266" mass="29182">MSQSVLQAHRVPDPLFPLQDFAFGFTTCTSAPALPNLTTVSLSPDSALCIHKNTKDLTHNIVQPPNPIRPSPHPEPRLAWEACYPKGSCSPKTEIPGGLGFYLSGPKDFSSALEKGAREAVFSYRMMFSKDWEWVKGGKLPGAYGGIGDLAYRCSGGRQTDRCKCFNLRLMWRYVCVEWSVCSPICWNRKNGLGELYVYAPLNETNKKALLSVPNSKANSDYGISVGLGAWTFEPGVWRTVAERVKLNTVGDANGGPICLIICSDI</sequence>
<feature type="domain" description="Polysaccharide lyase 14" evidence="1">
    <location>
        <begin position="189"/>
        <end position="255"/>
    </location>
</feature>
<accession>A0A0C3DCR1</accession>
<dbReference type="AlphaFoldDB" id="A0A0C3DCR1"/>
<dbReference type="Gene3D" id="2.60.120.200">
    <property type="match status" value="1"/>
</dbReference>
<reference evidence="2 3" key="1">
    <citation type="submission" date="2014-04" db="EMBL/GenBank/DDBJ databases">
        <authorList>
            <consortium name="DOE Joint Genome Institute"/>
            <person name="Kuo A."/>
            <person name="Kohler A."/>
            <person name="Nagy L.G."/>
            <person name="Floudas D."/>
            <person name="Copeland A."/>
            <person name="Barry K.W."/>
            <person name="Cichocki N."/>
            <person name="Veneault-Fourrey C."/>
            <person name="LaButti K."/>
            <person name="Lindquist E.A."/>
            <person name="Lipzen A."/>
            <person name="Lundell T."/>
            <person name="Morin E."/>
            <person name="Murat C."/>
            <person name="Sun H."/>
            <person name="Tunlid A."/>
            <person name="Henrissat B."/>
            <person name="Grigoriev I.V."/>
            <person name="Hibbett D.S."/>
            <person name="Martin F."/>
            <person name="Nordberg H.P."/>
            <person name="Cantor M.N."/>
            <person name="Hua S.X."/>
        </authorList>
    </citation>
    <scope>NUCLEOTIDE SEQUENCE [LARGE SCALE GENOMIC DNA]</scope>
    <source>
        <strain evidence="2 3">Foug A</strain>
    </source>
</reference>
<keyword evidence="2" id="KW-0456">Lyase</keyword>
<reference evidence="3" key="2">
    <citation type="submission" date="2015-01" db="EMBL/GenBank/DDBJ databases">
        <title>Evolutionary Origins and Diversification of the Mycorrhizal Mutualists.</title>
        <authorList>
            <consortium name="DOE Joint Genome Institute"/>
            <consortium name="Mycorrhizal Genomics Consortium"/>
            <person name="Kohler A."/>
            <person name="Kuo A."/>
            <person name="Nagy L.G."/>
            <person name="Floudas D."/>
            <person name="Copeland A."/>
            <person name="Barry K.W."/>
            <person name="Cichocki N."/>
            <person name="Veneault-Fourrey C."/>
            <person name="LaButti K."/>
            <person name="Lindquist E.A."/>
            <person name="Lipzen A."/>
            <person name="Lundell T."/>
            <person name="Morin E."/>
            <person name="Murat C."/>
            <person name="Riley R."/>
            <person name="Ohm R."/>
            <person name="Sun H."/>
            <person name="Tunlid A."/>
            <person name="Henrissat B."/>
            <person name="Grigoriev I.V."/>
            <person name="Hibbett D.S."/>
            <person name="Martin F."/>
        </authorList>
    </citation>
    <scope>NUCLEOTIDE SEQUENCE [LARGE SCALE GENOMIC DNA]</scope>
    <source>
        <strain evidence="3">Foug A</strain>
    </source>
</reference>
<dbReference type="HOGENOM" id="CLU_049744_0_1_1"/>
<organism evidence="2 3">
    <name type="scientific">Scleroderma citrinum Foug A</name>
    <dbReference type="NCBI Taxonomy" id="1036808"/>
    <lineage>
        <taxon>Eukaryota</taxon>
        <taxon>Fungi</taxon>
        <taxon>Dikarya</taxon>
        <taxon>Basidiomycota</taxon>
        <taxon>Agaricomycotina</taxon>
        <taxon>Agaricomycetes</taxon>
        <taxon>Agaricomycetidae</taxon>
        <taxon>Boletales</taxon>
        <taxon>Sclerodermatineae</taxon>
        <taxon>Sclerodermataceae</taxon>
        <taxon>Scleroderma</taxon>
    </lineage>
</organism>
<dbReference type="Pfam" id="PF21294">
    <property type="entry name" value="Polysacc_lyase_14"/>
    <property type="match status" value="2"/>
</dbReference>
<protein>
    <submittedName>
        <fullName evidence="2">Polysaccharide lyase family 14 protein</fullName>
    </submittedName>
</protein>
<evidence type="ECO:0000313" key="3">
    <source>
        <dbReference type="Proteomes" id="UP000053989"/>
    </source>
</evidence>
<feature type="domain" description="Polysaccharide lyase 14" evidence="1">
    <location>
        <begin position="80"/>
        <end position="173"/>
    </location>
</feature>
<evidence type="ECO:0000313" key="2">
    <source>
        <dbReference type="EMBL" id="KIM58515.1"/>
    </source>
</evidence>
<gene>
    <name evidence="2" type="ORF">SCLCIDRAFT_1218642</name>
</gene>
<dbReference type="EMBL" id="KN822085">
    <property type="protein sequence ID" value="KIM58515.1"/>
    <property type="molecule type" value="Genomic_DNA"/>
</dbReference>
<dbReference type="OrthoDB" id="3337916at2759"/>
<proteinExistence type="predicted"/>
<keyword evidence="3" id="KW-1185">Reference proteome</keyword>
<name>A0A0C3DCR1_9AGAM</name>
<dbReference type="InterPro" id="IPR048958">
    <property type="entry name" value="Polysacc_lyase_14"/>
</dbReference>
<dbReference type="Proteomes" id="UP000053989">
    <property type="component" value="Unassembled WGS sequence"/>
</dbReference>
<dbReference type="PANTHER" id="PTHR40124">
    <property type="match status" value="1"/>
</dbReference>
<dbReference type="InParanoid" id="A0A0C3DCR1"/>